<proteinExistence type="predicted"/>
<keyword evidence="8" id="KW-1185">Reference proteome</keyword>
<dbReference type="InterPro" id="IPR036271">
    <property type="entry name" value="Tet_transcr_reg_TetR-rel_C_sf"/>
</dbReference>
<dbReference type="Gene3D" id="1.10.357.10">
    <property type="entry name" value="Tetracycline Repressor, domain 2"/>
    <property type="match status" value="1"/>
</dbReference>
<dbReference type="Proteomes" id="UP001519295">
    <property type="component" value="Unassembled WGS sequence"/>
</dbReference>
<feature type="DNA-binding region" description="H-T-H motif" evidence="5">
    <location>
        <begin position="31"/>
        <end position="50"/>
    </location>
</feature>
<dbReference type="SUPFAM" id="SSF48498">
    <property type="entry name" value="Tetracyclin repressor-like, C-terminal domain"/>
    <property type="match status" value="1"/>
</dbReference>
<evidence type="ECO:0000256" key="1">
    <source>
        <dbReference type="ARBA" id="ARBA00022491"/>
    </source>
</evidence>
<dbReference type="Pfam" id="PF00440">
    <property type="entry name" value="TetR_N"/>
    <property type="match status" value="1"/>
</dbReference>
<evidence type="ECO:0000313" key="7">
    <source>
        <dbReference type="EMBL" id="MBP2364426.1"/>
    </source>
</evidence>
<comment type="caution">
    <text evidence="7">The sequence shown here is derived from an EMBL/GenBank/DDBJ whole genome shotgun (WGS) entry which is preliminary data.</text>
</comment>
<evidence type="ECO:0000256" key="2">
    <source>
        <dbReference type="ARBA" id="ARBA00023015"/>
    </source>
</evidence>
<evidence type="ECO:0000313" key="8">
    <source>
        <dbReference type="Proteomes" id="UP001519295"/>
    </source>
</evidence>
<accession>A0ABS4VKI0</accession>
<dbReference type="PANTHER" id="PTHR30055">
    <property type="entry name" value="HTH-TYPE TRANSCRIPTIONAL REGULATOR RUTR"/>
    <property type="match status" value="1"/>
</dbReference>
<keyword evidence="1" id="KW-0678">Repressor</keyword>
<gene>
    <name evidence="7" type="ORF">JOF36_000122</name>
</gene>
<feature type="domain" description="HTH tetR-type" evidence="6">
    <location>
        <begin position="7"/>
        <end position="68"/>
    </location>
</feature>
<evidence type="ECO:0000256" key="4">
    <source>
        <dbReference type="ARBA" id="ARBA00023163"/>
    </source>
</evidence>
<organism evidence="7 8">
    <name type="scientific">Pseudonocardia parietis</name>
    <dbReference type="NCBI Taxonomy" id="570936"/>
    <lineage>
        <taxon>Bacteria</taxon>
        <taxon>Bacillati</taxon>
        <taxon>Actinomycetota</taxon>
        <taxon>Actinomycetes</taxon>
        <taxon>Pseudonocardiales</taxon>
        <taxon>Pseudonocardiaceae</taxon>
        <taxon>Pseudonocardia</taxon>
    </lineage>
</organism>
<evidence type="ECO:0000256" key="5">
    <source>
        <dbReference type="PROSITE-ProRule" id="PRU00335"/>
    </source>
</evidence>
<name>A0ABS4VKI0_9PSEU</name>
<dbReference type="PANTHER" id="PTHR30055:SF241">
    <property type="entry name" value="TRANSCRIPTIONAL REGULATORY PROTEIN"/>
    <property type="match status" value="1"/>
</dbReference>
<reference evidence="7 8" key="1">
    <citation type="submission" date="2021-03" db="EMBL/GenBank/DDBJ databases">
        <title>Sequencing the genomes of 1000 actinobacteria strains.</title>
        <authorList>
            <person name="Klenk H.-P."/>
        </authorList>
    </citation>
    <scope>NUCLEOTIDE SEQUENCE [LARGE SCALE GENOMIC DNA]</scope>
    <source>
        <strain evidence="7 8">DSM 45256</strain>
    </source>
</reference>
<dbReference type="InterPro" id="IPR050109">
    <property type="entry name" value="HTH-type_TetR-like_transc_reg"/>
</dbReference>
<protein>
    <submittedName>
        <fullName evidence="7">AcrR family transcriptional regulator</fullName>
    </submittedName>
</protein>
<dbReference type="InterPro" id="IPR039538">
    <property type="entry name" value="BetI_C"/>
</dbReference>
<dbReference type="EMBL" id="JAGINU010000001">
    <property type="protein sequence ID" value="MBP2364426.1"/>
    <property type="molecule type" value="Genomic_DNA"/>
</dbReference>
<sequence length="193" mass="20843">MVKRQDPDTRRATIADAVGRTIAHGAGGFPGMREIAAEAGVTTGALQHHFRTKDEMLLFALEHHGRRWADRLHARADRPGPPAPPRRVLEAVVEELLPLDDERTAEAAVAIAFTLRAATRPALAEHYRRQRAFLHELVAAQFARAAVTSPAAAADLLLHALDGMRTDCLVLGPGSVSVEALLDRLLPPAAAEQ</sequence>
<dbReference type="InterPro" id="IPR001647">
    <property type="entry name" value="HTH_TetR"/>
</dbReference>
<dbReference type="InterPro" id="IPR009057">
    <property type="entry name" value="Homeodomain-like_sf"/>
</dbReference>
<keyword evidence="3 5" id="KW-0238">DNA-binding</keyword>
<dbReference type="PROSITE" id="PS50977">
    <property type="entry name" value="HTH_TETR_2"/>
    <property type="match status" value="1"/>
</dbReference>
<dbReference type="SUPFAM" id="SSF46689">
    <property type="entry name" value="Homeodomain-like"/>
    <property type="match status" value="1"/>
</dbReference>
<evidence type="ECO:0000259" key="6">
    <source>
        <dbReference type="PROSITE" id="PS50977"/>
    </source>
</evidence>
<evidence type="ECO:0000256" key="3">
    <source>
        <dbReference type="ARBA" id="ARBA00023125"/>
    </source>
</evidence>
<keyword evidence="2" id="KW-0805">Transcription regulation</keyword>
<dbReference type="Pfam" id="PF13977">
    <property type="entry name" value="TetR_C_6"/>
    <property type="match status" value="1"/>
</dbReference>
<keyword evidence="4" id="KW-0804">Transcription</keyword>